<name>A0AA40B0Z4_9PEZI</name>
<evidence type="ECO:0000313" key="2">
    <source>
        <dbReference type="Proteomes" id="UP001172102"/>
    </source>
</evidence>
<dbReference type="AlphaFoldDB" id="A0AA40B0Z4"/>
<keyword evidence="2" id="KW-1185">Reference proteome</keyword>
<evidence type="ECO:0000313" key="1">
    <source>
        <dbReference type="EMBL" id="KAK0725679.1"/>
    </source>
</evidence>
<sequence>MIPSREIAKHLRERFPGIIFTTRQLKKLRHRLKKATHKGYTPFQATMALLDTRGITYEVKWEDPDTKTKPTGLFWSPSWSGEEWRLHPWI</sequence>
<reference evidence="1" key="1">
    <citation type="submission" date="2023-06" db="EMBL/GenBank/DDBJ databases">
        <title>Genome-scale phylogeny and comparative genomics of the fungal order Sordariales.</title>
        <authorList>
            <consortium name="Lawrence Berkeley National Laboratory"/>
            <person name="Hensen N."/>
            <person name="Bonometti L."/>
            <person name="Westerberg I."/>
            <person name="Brannstrom I.O."/>
            <person name="Guillou S."/>
            <person name="Cros-Aarteil S."/>
            <person name="Calhoun S."/>
            <person name="Haridas S."/>
            <person name="Kuo A."/>
            <person name="Mondo S."/>
            <person name="Pangilinan J."/>
            <person name="Riley R."/>
            <person name="Labutti K."/>
            <person name="Andreopoulos B."/>
            <person name="Lipzen A."/>
            <person name="Chen C."/>
            <person name="Yanf M."/>
            <person name="Daum C."/>
            <person name="Ng V."/>
            <person name="Clum A."/>
            <person name="Steindorff A."/>
            <person name="Ohm R."/>
            <person name="Martin F."/>
            <person name="Silar P."/>
            <person name="Natvig D."/>
            <person name="Lalanne C."/>
            <person name="Gautier V."/>
            <person name="Ament-Velasquez S.L."/>
            <person name="Kruys A."/>
            <person name="Hutchinson M.I."/>
            <person name="Powell A.J."/>
            <person name="Barry K."/>
            <person name="Miller A.N."/>
            <person name="Grigoriev I.V."/>
            <person name="Debuchy R."/>
            <person name="Gladieux P."/>
            <person name="Thoren M.H."/>
            <person name="Johannesson H."/>
        </authorList>
    </citation>
    <scope>NUCLEOTIDE SEQUENCE</scope>
    <source>
        <strain evidence="1">SMH4607-1</strain>
    </source>
</reference>
<proteinExistence type="predicted"/>
<accession>A0AA40B0Z4</accession>
<dbReference type="Proteomes" id="UP001172102">
    <property type="component" value="Unassembled WGS sequence"/>
</dbReference>
<dbReference type="EMBL" id="JAUKUA010000002">
    <property type="protein sequence ID" value="KAK0725679.1"/>
    <property type="molecule type" value="Genomic_DNA"/>
</dbReference>
<comment type="caution">
    <text evidence="1">The sequence shown here is derived from an EMBL/GenBank/DDBJ whole genome shotgun (WGS) entry which is preliminary data.</text>
</comment>
<organism evidence="1 2">
    <name type="scientific">Lasiosphaeris hirsuta</name>
    <dbReference type="NCBI Taxonomy" id="260670"/>
    <lineage>
        <taxon>Eukaryota</taxon>
        <taxon>Fungi</taxon>
        <taxon>Dikarya</taxon>
        <taxon>Ascomycota</taxon>
        <taxon>Pezizomycotina</taxon>
        <taxon>Sordariomycetes</taxon>
        <taxon>Sordariomycetidae</taxon>
        <taxon>Sordariales</taxon>
        <taxon>Lasiosphaeriaceae</taxon>
        <taxon>Lasiosphaeris</taxon>
    </lineage>
</organism>
<gene>
    <name evidence="1" type="ORF">B0H67DRAFT_571132</name>
</gene>
<protein>
    <submittedName>
        <fullName evidence="1">Uncharacterized protein</fullName>
    </submittedName>
</protein>